<comment type="caution">
    <text evidence="2">The sequence shown here is derived from an EMBL/GenBank/DDBJ whole genome shotgun (WGS) entry which is preliminary data.</text>
</comment>
<gene>
    <name evidence="2" type="ORF">LEP1GSC124_0390</name>
</gene>
<feature type="domain" description="Bacterial alpha-2-macroglobulin MG10" evidence="1">
    <location>
        <begin position="1"/>
        <end position="29"/>
    </location>
</feature>
<reference evidence="2 3" key="1">
    <citation type="submission" date="2013-01" db="EMBL/GenBank/DDBJ databases">
        <authorList>
            <person name="Harkins D.M."/>
            <person name="Durkin A.S."/>
            <person name="Brinkac L.M."/>
            <person name="Haft D.H."/>
            <person name="Selengut J.D."/>
            <person name="Sanka R."/>
            <person name="DePew J."/>
            <person name="Purushe J."/>
            <person name="Picardeau M."/>
            <person name="Werts C."/>
            <person name="Goarant C."/>
            <person name="Vinetz J.M."/>
            <person name="Sutton G.G."/>
            <person name="Nierman W.C."/>
            <person name="Fouts D.E."/>
        </authorList>
    </citation>
    <scope>NUCLEOTIDE SEQUENCE [LARGE SCALE GENOMIC DNA]</scope>
    <source>
        <strain evidence="2 3">200701872</strain>
    </source>
</reference>
<organism evidence="2 3">
    <name type="scientific">Leptospira interrogans serovar Pyrogenes str. 200701872</name>
    <dbReference type="NCBI Taxonomy" id="1193029"/>
    <lineage>
        <taxon>Bacteria</taxon>
        <taxon>Pseudomonadati</taxon>
        <taxon>Spirochaetota</taxon>
        <taxon>Spirochaetia</taxon>
        <taxon>Leptospirales</taxon>
        <taxon>Leptospiraceae</taxon>
        <taxon>Leptospira</taxon>
    </lineage>
</organism>
<dbReference type="Pfam" id="PF17973">
    <property type="entry name" value="bMG10"/>
    <property type="match status" value="1"/>
</dbReference>
<proteinExistence type="predicted"/>
<protein>
    <recommendedName>
        <fullName evidence="1">Bacterial alpha-2-macroglobulin MG10 domain-containing protein</fullName>
    </recommendedName>
</protein>
<name>M6ZY87_LEPIR</name>
<sequence>MTLEYVYRINQTGKFILPPTRVEAMYLPDQFAELPNSDQMITKE</sequence>
<dbReference type="EMBL" id="AKWN02000049">
    <property type="protein sequence ID" value="EMP09277.1"/>
    <property type="molecule type" value="Genomic_DNA"/>
</dbReference>
<dbReference type="InterPro" id="IPR041246">
    <property type="entry name" value="Bact_MG10"/>
</dbReference>
<evidence type="ECO:0000259" key="1">
    <source>
        <dbReference type="Pfam" id="PF17973"/>
    </source>
</evidence>
<evidence type="ECO:0000313" key="2">
    <source>
        <dbReference type="EMBL" id="EMP09277.1"/>
    </source>
</evidence>
<evidence type="ECO:0000313" key="3">
    <source>
        <dbReference type="Proteomes" id="UP000012117"/>
    </source>
</evidence>
<accession>M6ZY87</accession>
<dbReference type="AlphaFoldDB" id="M6ZY87"/>
<dbReference type="BioCyc" id="LINT1193029:G11R4-5137-MONOMER"/>
<dbReference type="Proteomes" id="UP000012117">
    <property type="component" value="Unassembled WGS sequence"/>
</dbReference>